<dbReference type="InterPro" id="IPR050149">
    <property type="entry name" value="Collagen_superfamily"/>
</dbReference>
<feature type="signal peptide" evidence="4">
    <location>
        <begin position="1"/>
        <end position="20"/>
    </location>
</feature>
<dbReference type="Proteomes" id="UP000791440">
    <property type="component" value="Unassembled WGS sequence"/>
</dbReference>
<dbReference type="AlphaFoldDB" id="A0A921ZGX1"/>
<feature type="compositionally biased region" description="Low complexity" evidence="3">
    <location>
        <begin position="362"/>
        <end position="372"/>
    </location>
</feature>
<keyword evidence="7" id="KW-1185">Reference proteome</keyword>
<dbReference type="PANTHER" id="PTHR24023:SF1082">
    <property type="entry name" value="COLLAGEN TRIPLE HELIX REPEAT"/>
    <property type="match status" value="1"/>
</dbReference>
<accession>A0A921ZGX1</accession>
<dbReference type="EMBL" id="JH668557">
    <property type="protein sequence ID" value="KAG6457798.1"/>
    <property type="molecule type" value="Genomic_DNA"/>
</dbReference>
<feature type="compositionally biased region" description="Basic and acidic residues" evidence="3">
    <location>
        <begin position="662"/>
        <end position="678"/>
    </location>
</feature>
<dbReference type="SMART" id="SM00210">
    <property type="entry name" value="TSPN"/>
    <property type="match status" value="1"/>
</dbReference>
<evidence type="ECO:0000313" key="7">
    <source>
        <dbReference type="Proteomes" id="UP000791440"/>
    </source>
</evidence>
<feature type="domain" description="Thrombospondin-like N-terminal" evidence="5">
    <location>
        <begin position="43"/>
        <end position="220"/>
    </location>
</feature>
<feature type="compositionally biased region" description="Basic and acidic residues" evidence="3">
    <location>
        <begin position="628"/>
        <end position="637"/>
    </location>
</feature>
<dbReference type="InterPro" id="IPR008160">
    <property type="entry name" value="Collagen"/>
</dbReference>
<evidence type="ECO:0000256" key="2">
    <source>
        <dbReference type="ARBA" id="ARBA00022737"/>
    </source>
</evidence>
<keyword evidence="2" id="KW-0677">Repeat</keyword>
<keyword evidence="1" id="KW-0964">Secreted</keyword>
<keyword evidence="4" id="KW-0732">Signal</keyword>
<dbReference type="GO" id="GO:0031012">
    <property type="term" value="C:extracellular matrix"/>
    <property type="evidence" value="ECO:0007669"/>
    <property type="project" value="TreeGrafter"/>
</dbReference>
<gene>
    <name evidence="6" type="ORF">O3G_MSEX010497</name>
</gene>
<sequence>MKIILVYVLLTLCLSGTANTANVTTVAPFPLSPCAPQGRGDVDFQTVDLIAVYHLDRPETVGVTMVQGSQELQRAYRINGRANLSLPLQQVFPSGLPAHFSVVGTFNAHGQRRPWSLIRARSKNLLFSLTLMPMMNKLAVFVEGSRVIFDSWKLFSPGWHKLHVAITNDTVHVAVDCVELKPANITLHDFSNATTVTIVTNDDGTPAPIDLQWLSLSCNKYKLNEDSCEEIEPSGYLIASPTPPYEFEPSPNTLPTLSAVCNTTCPPGPIGSQGPRGDQGPRGYTGLPGVRGVEGPPGLTGPPGPKGDPGVPGLPGVVVNATGEAIEGPPGAPGRRGEKGEKGDAGEKGDPGEPGPVGLAGLPGRDGVDGLPGLPGPTGPRGEMGPRGFPGPAANINASLIHGAKGERGATGNPGRDGTPGDRGPPGLAGARGLPGVDGATGMPGLPGERGPVGPSGPPGERGPEGPQGPEGIPGRPGAPGPPGVSTPVVSGASLPGPPGTPGERGMKGDRGFPGLPGRDGVDGVPGAPGQMGPPGPAAPPSMIVENPSITDNEVRNICEGIVRERISELRASLVLEPTHSVVGKRGPTGKPGPPGPPGNQGYTGEPGPRGYPGEAGEPGRPGSPGIRGDKGDKGERGPAGLGLPGIEGPRGPPGPMGPPGHEGRPGEHGNPGREGHIGPRGVPGPRGSCDCPSPISYYPYPQGLVKGP</sequence>
<evidence type="ECO:0000256" key="3">
    <source>
        <dbReference type="SAM" id="MobiDB-lite"/>
    </source>
</evidence>
<feature type="compositionally biased region" description="Basic and acidic residues" evidence="3">
    <location>
        <begin position="335"/>
        <end position="351"/>
    </location>
</feature>
<dbReference type="SUPFAM" id="SSF49899">
    <property type="entry name" value="Concanavalin A-like lectins/glucanases"/>
    <property type="match status" value="1"/>
</dbReference>
<comment type="caution">
    <text evidence="6">The sequence shown here is derived from an EMBL/GenBank/DDBJ whole genome shotgun (WGS) entry which is preliminary data.</text>
</comment>
<dbReference type="InterPro" id="IPR013320">
    <property type="entry name" value="ConA-like_dom_sf"/>
</dbReference>
<name>A0A921ZGX1_MANSE</name>
<proteinExistence type="predicted"/>
<evidence type="ECO:0000259" key="5">
    <source>
        <dbReference type="SMART" id="SM00210"/>
    </source>
</evidence>
<protein>
    <recommendedName>
        <fullName evidence="5">Thrombospondin-like N-terminal domain-containing protein</fullName>
    </recommendedName>
</protein>
<feature type="region of interest" description="Disordered" evidence="3">
    <location>
        <begin position="268"/>
        <end position="549"/>
    </location>
</feature>
<reference evidence="6" key="1">
    <citation type="journal article" date="2016" name="Insect Biochem. Mol. Biol.">
        <title>Multifaceted biological insights from a draft genome sequence of the tobacco hornworm moth, Manduca sexta.</title>
        <authorList>
            <person name="Kanost M.R."/>
            <person name="Arrese E.L."/>
            <person name="Cao X."/>
            <person name="Chen Y.R."/>
            <person name="Chellapilla S."/>
            <person name="Goldsmith M.R."/>
            <person name="Grosse-Wilde E."/>
            <person name="Heckel D.G."/>
            <person name="Herndon N."/>
            <person name="Jiang H."/>
            <person name="Papanicolaou A."/>
            <person name="Qu J."/>
            <person name="Soulages J.L."/>
            <person name="Vogel H."/>
            <person name="Walters J."/>
            <person name="Waterhouse R.M."/>
            <person name="Ahn S.J."/>
            <person name="Almeida F.C."/>
            <person name="An C."/>
            <person name="Aqrawi P."/>
            <person name="Bretschneider A."/>
            <person name="Bryant W.B."/>
            <person name="Bucks S."/>
            <person name="Chao H."/>
            <person name="Chevignon G."/>
            <person name="Christen J.M."/>
            <person name="Clarke D.F."/>
            <person name="Dittmer N.T."/>
            <person name="Ferguson L.C.F."/>
            <person name="Garavelou S."/>
            <person name="Gordon K.H.J."/>
            <person name="Gunaratna R.T."/>
            <person name="Han Y."/>
            <person name="Hauser F."/>
            <person name="He Y."/>
            <person name="Heidel-Fischer H."/>
            <person name="Hirsh A."/>
            <person name="Hu Y."/>
            <person name="Jiang H."/>
            <person name="Kalra D."/>
            <person name="Klinner C."/>
            <person name="Konig C."/>
            <person name="Kovar C."/>
            <person name="Kroll A.R."/>
            <person name="Kuwar S.S."/>
            <person name="Lee S.L."/>
            <person name="Lehman R."/>
            <person name="Li K."/>
            <person name="Li Z."/>
            <person name="Liang H."/>
            <person name="Lovelace S."/>
            <person name="Lu Z."/>
            <person name="Mansfield J.H."/>
            <person name="McCulloch K.J."/>
            <person name="Mathew T."/>
            <person name="Morton B."/>
            <person name="Muzny D.M."/>
            <person name="Neunemann D."/>
            <person name="Ongeri F."/>
            <person name="Pauchet Y."/>
            <person name="Pu L.L."/>
            <person name="Pyrousis I."/>
            <person name="Rao X.J."/>
            <person name="Redding A."/>
            <person name="Roesel C."/>
            <person name="Sanchez-Gracia A."/>
            <person name="Schaack S."/>
            <person name="Shukla A."/>
            <person name="Tetreau G."/>
            <person name="Wang Y."/>
            <person name="Xiong G.H."/>
            <person name="Traut W."/>
            <person name="Walsh T.K."/>
            <person name="Worley K.C."/>
            <person name="Wu D."/>
            <person name="Wu W."/>
            <person name="Wu Y.Q."/>
            <person name="Zhang X."/>
            <person name="Zou Z."/>
            <person name="Zucker H."/>
            <person name="Briscoe A.D."/>
            <person name="Burmester T."/>
            <person name="Clem R.J."/>
            <person name="Feyereisen R."/>
            <person name="Grimmelikhuijzen C.J.P."/>
            <person name="Hamodrakas S.J."/>
            <person name="Hansson B.S."/>
            <person name="Huguet E."/>
            <person name="Jermiin L.S."/>
            <person name="Lan Q."/>
            <person name="Lehman H.K."/>
            <person name="Lorenzen M."/>
            <person name="Merzendorfer H."/>
            <person name="Michalopoulos I."/>
            <person name="Morton D.B."/>
            <person name="Muthukrishnan S."/>
            <person name="Oakeshott J.G."/>
            <person name="Palmer W."/>
            <person name="Park Y."/>
            <person name="Passarelli A.L."/>
            <person name="Rozas J."/>
            <person name="Schwartz L.M."/>
            <person name="Smith W."/>
            <person name="Southgate A."/>
            <person name="Vilcinskas A."/>
            <person name="Vogt R."/>
            <person name="Wang P."/>
            <person name="Werren J."/>
            <person name="Yu X.Q."/>
            <person name="Zhou J.J."/>
            <person name="Brown S.J."/>
            <person name="Scherer S.E."/>
            <person name="Richards S."/>
            <person name="Blissard G.W."/>
        </authorList>
    </citation>
    <scope>NUCLEOTIDE SEQUENCE</scope>
</reference>
<dbReference type="Gene3D" id="2.60.120.200">
    <property type="match status" value="1"/>
</dbReference>
<feature type="compositionally biased region" description="Low complexity" evidence="3">
    <location>
        <begin position="425"/>
        <end position="435"/>
    </location>
</feature>
<evidence type="ECO:0000313" key="6">
    <source>
        <dbReference type="EMBL" id="KAG6457798.1"/>
    </source>
</evidence>
<dbReference type="InterPro" id="IPR048287">
    <property type="entry name" value="TSPN-like_N"/>
</dbReference>
<feature type="chain" id="PRO_5037916041" description="Thrombospondin-like N-terminal domain-containing protein" evidence="4">
    <location>
        <begin position="21"/>
        <end position="709"/>
    </location>
</feature>
<evidence type="ECO:0000256" key="4">
    <source>
        <dbReference type="SAM" id="SignalP"/>
    </source>
</evidence>
<dbReference type="GO" id="GO:0005615">
    <property type="term" value="C:extracellular space"/>
    <property type="evidence" value="ECO:0007669"/>
    <property type="project" value="TreeGrafter"/>
</dbReference>
<feature type="compositionally biased region" description="Low complexity" evidence="3">
    <location>
        <begin position="308"/>
        <end position="329"/>
    </location>
</feature>
<reference evidence="6" key="2">
    <citation type="submission" date="2020-12" db="EMBL/GenBank/DDBJ databases">
        <authorList>
            <person name="Kanost M."/>
        </authorList>
    </citation>
    <scope>NUCLEOTIDE SEQUENCE</scope>
</reference>
<dbReference type="Pfam" id="PF01391">
    <property type="entry name" value="Collagen"/>
    <property type="match status" value="6"/>
</dbReference>
<organism evidence="6 7">
    <name type="scientific">Manduca sexta</name>
    <name type="common">Tobacco hawkmoth</name>
    <name type="synonym">Tobacco hornworm</name>
    <dbReference type="NCBI Taxonomy" id="7130"/>
    <lineage>
        <taxon>Eukaryota</taxon>
        <taxon>Metazoa</taxon>
        <taxon>Ecdysozoa</taxon>
        <taxon>Arthropoda</taxon>
        <taxon>Hexapoda</taxon>
        <taxon>Insecta</taxon>
        <taxon>Pterygota</taxon>
        <taxon>Neoptera</taxon>
        <taxon>Endopterygota</taxon>
        <taxon>Lepidoptera</taxon>
        <taxon>Glossata</taxon>
        <taxon>Ditrysia</taxon>
        <taxon>Bombycoidea</taxon>
        <taxon>Sphingidae</taxon>
        <taxon>Sphinginae</taxon>
        <taxon>Sphingini</taxon>
        <taxon>Manduca</taxon>
    </lineage>
</organism>
<feature type="region of interest" description="Disordered" evidence="3">
    <location>
        <begin position="579"/>
        <end position="709"/>
    </location>
</feature>
<evidence type="ECO:0000256" key="1">
    <source>
        <dbReference type="ARBA" id="ARBA00022525"/>
    </source>
</evidence>
<dbReference type="PANTHER" id="PTHR24023">
    <property type="entry name" value="COLLAGEN ALPHA"/>
    <property type="match status" value="1"/>
</dbReference>